<dbReference type="GO" id="GO:0042597">
    <property type="term" value="C:periplasmic space"/>
    <property type="evidence" value="ECO:0007669"/>
    <property type="project" value="UniProtKB-SubCell"/>
</dbReference>
<dbReference type="InterPro" id="IPR015168">
    <property type="entry name" value="SsuA/THI5"/>
</dbReference>
<evidence type="ECO:0000256" key="4">
    <source>
        <dbReference type="SAM" id="Phobius"/>
    </source>
</evidence>
<evidence type="ECO:0000256" key="1">
    <source>
        <dbReference type="ARBA" id="ARBA00004418"/>
    </source>
</evidence>
<dbReference type="PANTHER" id="PTHR30024:SF47">
    <property type="entry name" value="TAURINE-BINDING PERIPLASMIC PROTEIN"/>
    <property type="match status" value="1"/>
</dbReference>
<keyword evidence="4" id="KW-1133">Transmembrane helix</keyword>
<comment type="similarity">
    <text evidence="2">Belongs to the bacterial solute-binding protein SsuA/TauA family.</text>
</comment>
<name>A0A2I1K8Q4_9LACT</name>
<reference evidence="6 7" key="1">
    <citation type="submission" date="2017-12" db="EMBL/GenBank/DDBJ databases">
        <title>Phylogenetic diversity of female urinary microbiome.</title>
        <authorList>
            <person name="Thomas-White K."/>
            <person name="Wolfe A.J."/>
        </authorList>
    </citation>
    <scope>NUCLEOTIDE SEQUENCE [LARGE SCALE GENOMIC DNA]</scope>
    <source>
        <strain evidence="6 7">UMB0844</strain>
    </source>
</reference>
<dbReference type="SUPFAM" id="SSF53850">
    <property type="entry name" value="Periplasmic binding protein-like II"/>
    <property type="match status" value="1"/>
</dbReference>
<dbReference type="InterPro" id="IPR001638">
    <property type="entry name" value="Solute-binding_3/MltF_N"/>
</dbReference>
<evidence type="ECO:0000256" key="2">
    <source>
        <dbReference type="ARBA" id="ARBA00010742"/>
    </source>
</evidence>
<dbReference type="Proteomes" id="UP000234775">
    <property type="component" value="Unassembled WGS sequence"/>
</dbReference>
<accession>A0A2I1K8Q4</accession>
<keyword evidence="3" id="KW-0732">Signal</keyword>
<dbReference type="GO" id="GO:0042918">
    <property type="term" value="P:alkanesulfonate transmembrane transport"/>
    <property type="evidence" value="ECO:0007669"/>
    <property type="project" value="TreeGrafter"/>
</dbReference>
<keyword evidence="4" id="KW-0472">Membrane</keyword>
<comment type="caution">
    <text evidence="6">The sequence shown here is derived from an EMBL/GenBank/DDBJ whole genome shotgun (WGS) entry which is preliminary data.</text>
</comment>
<evidence type="ECO:0000313" key="7">
    <source>
        <dbReference type="Proteomes" id="UP000234775"/>
    </source>
</evidence>
<feature type="transmembrane region" description="Helical" evidence="4">
    <location>
        <begin position="29"/>
        <end position="49"/>
    </location>
</feature>
<sequence length="373" mass="42066">MLILLRNPSYFLERSPLMPTLSPLTLRKWLRKFIIVFLCFGFIITYYHYRSSSERHHPRVVNIGYLRVPNDEMLAISQDSIKQALAKENINVHFTVFDSGVEANQALASKSIDFASMGITNGVIAMSKNLPVELIWIHEILGTNEGLVVKDNQNIHSLSDLKGKTLATTFASTSHFSLQKTLESQGLQKDITLLDMKSTDIMAAWQRGNIDGVYTWEPTLNNIQKQGGLTLLTSKDLAEAGYPTANIMVGRKDFITDHPNITQTLLQCLSEAKTFYHQQPDQAAQQIAKALEISPELAQLQMSGADWLSLDQEKQYLSNPTQPGKIFDVLKNISQFLYQTHILPKEVTDETIHQFINGHLLENLTEKGGEQHE</sequence>
<dbReference type="Pfam" id="PF09084">
    <property type="entry name" value="NMT1"/>
    <property type="match status" value="1"/>
</dbReference>
<gene>
    <name evidence="6" type="ORF">CYJ27_00830</name>
</gene>
<proteinExistence type="inferred from homology"/>
<protein>
    <submittedName>
        <fullName evidence="6">Taurine ABC transporter substrate-binding protein</fullName>
    </submittedName>
</protein>
<keyword evidence="4" id="KW-0812">Transmembrane</keyword>
<feature type="domain" description="Solute-binding protein family 3/N-terminal" evidence="5">
    <location>
        <begin position="60"/>
        <end position="281"/>
    </location>
</feature>
<dbReference type="Gene3D" id="3.40.190.10">
    <property type="entry name" value="Periplasmic binding protein-like II"/>
    <property type="match status" value="2"/>
</dbReference>
<keyword evidence="7" id="KW-1185">Reference proteome</keyword>
<evidence type="ECO:0000256" key="3">
    <source>
        <dbReference type="ARBA" id="ARBA00022729"/>
    </source>
</evidence>
<comment type="subcellular location">
    <subcellularLocation>
        <location evidence="1">Periplasm</location>
    </subcellularLocation>
</comment>
<dbReference type="SMART" id="SM00062">
    <property type="entry name" value="PBPb"/>
    <property type="match status" value="1"/>
</dbReference>
<evidence type="ECO:0000313" key="6">
    <source>
        <dbReference type="EMBL" id="PKY92013.1"/>
    </source>
</evidence>
<dbReference type="PANTHER" id="PTHR30024">
    <property type="entry name" value="ALIPHATIC SULFONATES-BINDING PROTEIN-RELATED"/>
    <property type="match status" value="1"/>
</dbReference>
<dbReference type="EMBL" id="PKGZ01000001">
    <property type="protein sequence ID" value="PKY92013.1"/>
    <property type="molecule type" value="Genomic_DNA"/>
</dbReference>
<evidence type="ECO:0000259" key="5">
    <source>
        <dbReference type="SMART" id="SM00062"/>
    </source>
</evidence>
<dbReference type="AlphaFoldDB" id="A0A2I1K8Q4"/>
<organism evidence="6 7">
    <name type="scientific">Aerococcus christensenii</name>
    <dbReference type="NCBI Taxonomy" id="87541"/>
    <lineage>
        <taxon>Bacteria</taxon>
        <taxon>Bacillati</taxon>
        <taxon>Bacillota</taxon>
        <taxon>Bacilli</taxon>
        <taxon>Lactobacillales</taxon>
        <taxon>Aerococcaceae</taxon>
        <taxon>Aerococcus</taxon>
    </lineage>
</organism>